<dbReference type="SUPFAM" id="SSF158472">
    <property type="entry name" value="HAMP domain-like"/>
    <property type="match status" value="1"/>
</dbReference>
<keyword evidence="5" id="KW-0812">Transmembrane</keyword>
<keyword evidence="3" id="KW-0488">Methylation</keyword>
<dbReference type="InterPro" id="IPR003660">
    <property type="entry name" value="HAMP_dom"/>
</dbReference>
<dbReference type="GO" id="GO:0005886">
    <property type="term" value="C:plasma membrane"/>
    <property type="evidence" value="ECO:0007669"/>
    <property type="project" value="UniProtKB-SubCell"/>
</dbReference>
<dbReference type="GO" id="GO:0007165">
    <property type="term" value="P:signal transduction"/>
    <property type="evidence" value="ECO:0007669"/>
    <property type="project" value="UniProtKB-KW"/>
</dbReference>
<keyword evidence="6" id="KW-1133">Transmembrane helix</keyword>
<feature type="domain" description="HAMP" evidence="10">
    <location>
        <begin position="4"/>
        <end position="56"/>
    </location>
</feature>
<proteinExistence type="inferred from homology"/>
<dbReference type="AlphaFoldDB" id="A0AA91ZQY6"/>
<feature type="non-terminal residue" evidence="11">
    <location>
        <position position="90"/>
    </location>
</feature>
<evidence type="ECO:0000256" key="1">
    <source>
        <dbReference type="ARBA" id="ARBA00004651"/>
    </source>
</evidence>
<evidence type="ECO:0000259" key="10">
    <source>
        <dbReference type="PROSITE" id="PS50885"/>
    </source>
</evidence>
<dbReference type="PANTHER" id="PTHR32089">
    <property type="entry name" value="METHYL-ACCEPTING CHEMOTAXIS PROTEIN MCPB"/>
    <property type="match status" value="1"/>
</dbReference>
<gene>
    <name evidence="11" type="ORF">CON65_25610</name>
</gene>
<name>A0AA91ZQY6_9BACI</name>
<dbReference type="PROSITE" id="PS50885">
    <property type="entry name" value="HAMP"/>
    <property type="match status" value="1"/>
</dbReference>
<dbReference type="Pfam" id="PF00672">
    <property type="entry name" value="HAMP"/>
    <property type="match status" value="1"/>
</dbReference>
<evidence type="ECO:0000313" key="12">
    <source>
        <dbReference type="Proteomes" id="UP000221020"/>
    </source>
</evidence>
<evidence type="ECO:0000256" key="3">
    <source>
        <dbReference type="ARBA" id="ARBA00022481"/>
    </source>
</evidence>
<dbReference type="PANTHER" id="PTHR32089:SF114">
    <property type="entry name" value="METHYL-ACCEPTING CHEMOTAXIS PROTEIN MCPB"/>
    <property type="match status" value="1"/>
</dbReference>
<evidence type="ECO:0000256" key="9">
    <source>
        <dbReference type="ARBA" id="ARBA00029447"/>
    </source>
</evidence>
<dbReference type="SMART" id="SM00304">
    <property type="entry name" value="HAMP"/>
    <property type="match status" value="1"/>
</dbReference>
<reference evidence="11 12" key="1">
    <citation type="submission" date="2017-09" db="EMBL/GenBank/DDBJ databases">
        <title>Large-scale bioinformatics analysis of Bacillus genomes uncovers conserved roles of natural products in bacterial physiology.</title>
        <authorList>
            <consortium name="Agbiome Team Llc"/>
            <person name="Bleich R.M."/>
            <person name="Grubbs K.J."/>
            <person name="Santa Maria K.C."/>
            <person name="Allen S.E."/>
            <person name="Farag S."/>
            <person name="Shank E.A."/>
            <person name="Bowers A."/>
        </authorList>
    </citation>
    <scope>NUCLEOTIDE SEQUENCE [LARGE SCALE GENOMIC DNA]</scope>
    <source>
        <strain evidence="11 12">AFS092012</strain>
    </source>
</reference>
<dbReference type="CDD" id="cd06225">
    <property type="entry name" value="HAMP"/>
    <property type="match status" value="1"/>
</dbReference>
<comment type="similarity">
    <text evidence="9">Belongs to the methyl-accepting chemotaxis (MCP) protein family.</text>
</comment>
<evidence type="ECO:0000256" key="7">
    <source>
        <dbReference type="ARBA" id="ARBA00023136"/>
    </source>
</evidence>
<accession>A0AA91ZQY6</accession>
<keyword evidence="8" id="KW-0807">Transducer</keyword>
<evidence type="ECO:0000256" key="5">
    <source>
        <dbReference type="ARBA" id="ARBA00022692"/>
    </source>
</evidence>
<feature type="non-terminal residue" evidence="11">
    <location>
        <position position="1"/>
    </location>
</feature>
<comment type="subcellular location">
    <subcellularLocation>
        <location evidence="1">Cell membrane</location>
        <topology evidence="1">Multi-pass membrane protein</topology>
    </subcellularLocation>
</comment>
<protein>
    <submittedName>
        <fullName evidence="11">Chemotaxis protein</fullName>
    </submittedName>
</protein>
<comment type="caution">
    <text evidence="11">The sequence shown here is derived from an EMBL/GenBank/DDBJ whole genome shotgun (WGS) entry which is preliminary data.</text>
</comment>
<keyword evidence="4" id="KW-0145">Chemotaxis</keyword>
<evidence type="ECO:0000256" key="4">
    <source>
        <dbReference type="ARBA" id="ARBA00022500"/>
    </source>
</evidence>
<dbReference type="Proteomes" id="UP000221020">
    <property type="component" value="Unassembled WGS sequence"/>
</dbReference>
<sequence length="90" mass="9680">FVALSITNPLKKLVVPSRKNSDGDLTQTIEIHSNDEIGQLAKGFNEMTHSLRTLIGRINTSAGHVASASEELTASVRQASEATEQITMAM</sequence>
<dbReference type="EMBL" id="NVOR01000175">
    <property type="protein sequence ID" value="PED79932.1"/>
    <property type="molecule type" value="Genomic_DNA"/>
</dbReference>
<evidence type="ECO:0000313" key="11">
    <source>
        <dbReference type="EMBL" id="PED79932.1"/>
    </source>
</evidence>
<keyword evidence="7" id="KW-0472">Membrane</keyword>
<organism evidence="11 12">
    <name type="scientific">Bacillus pseudomycoides</name>
    <dbReference type="NCBI Taxonomy" id="64104"/>
    <lineage>
        <taxon>Bacteria</taxon>
        <taxon>Bacillati</taxon>
        <taxon>Bacillota</taxon>
        <taxon>Bacilli</taxon>
        <taxon>Bacillales</taxon>
        <taxon>Bacillaceae</taxon>
        <taxon>Bacillus</taxon>
        <taxon>Bacillus cereus group</taxon>
    </lineage>
</organism>
<dbReference type="RefSeq" id="WP_154724665.1">
    <property type="nucleotide sequence ID" value="NZ_NVOR01000175.1"/>
</dbReference>
<keyword evidence="2" id="KW-1003">Cell membrane</keyword>
<dbReference type="Gene3D" id="1.10.287.950">
    <property type="entry name" value="Methyl-accepting chemotaxis protein"/>
    <property type="match status" value="1"/>
</dbReference>
<evidence type="ECO:0000256" key="2">
    <source>
        <dbReference type="ARBA" id="ARBA00022475"/>
    </source>
</evidence>
<evidence type="ECO:0000256" key="6">
    <source>
        <dbReference type="ARBA" id="ARBA00022989"/>
    </source>
</evidence>
<dbReference type="FunFam" id="1.10.8.500:FF:000002">
    <property type="entry name" value="Methyl-accepting chemotaxis protein"/>
    <property type="match status" value="1"/>
</dbReference>
<evidence type="ECO:0000256" key="8">
    <source>
        <dbReference type="ARBA" id="ARBA00023224"/>
    </source>
</evidence>
<dbReference type="GO" id="GO:0006935">
    <property type="term" value="P:chemotaxis"/>
    <property type="evidence" value="ECO:0007669"/>
    <property type="project" value="UniProtKB-KW"/>
</dbReference>